<dbReference type="SMART" id="SM00333">
    <property type="entry name" value="TUDOR"/>
    <property type="match status" value="3"/>
</dbReference>
<dbReference type="PANTHER" id="PTHR16442">
    <property type="entry name" value="RING FINGER PROTEIN 17"/>
    <property type="match status" value="1"/>
</dbReference>
<evidence type="ECO:0000313" key="3">
    <source>
        <dbReference type="EnsemblMetazoa" id="ADIR001452-PA"/>
    </source>
</evidence>
<reference evidence="4" key="1">
    <citation type="submission" date="2013-03" db="EMBL/GenBank/DDBJ databases">
        <title>The Genome Sequence of Anopheles dirus WRAIR2.</title>
        <authorList>
            <consortium name="The Broad Institute Genomics Platform"/>
            <person name="Neafsey D.E."/>
            <person name="Walton C."/>
            <person name="Walker B."/>
            <person name="Young S.K."/>
            <person name="Zeng Q."/>
            <person name="Gargeya S."/>
            <person name="Fitzgerald M."/>
            <person name="Haas B."/>
            <person name="Abouelleil A."/>
            <person name="Allen A.W."/>
            <person name="Alvarado L."/>
            <person name="Arachchi H.M."/>
            <person name="Berlin A.M."/>
            <person name="Chapman S.B."/>
            <person name="Gainer-Dewar J."/>
            <person name="Goldberg J."/>
            <person name="Griggs A."/>
            <person name="Gujja S."/>
            <person name="Hansen M."/>
            <person name="Howarth C."/>
            <person name="Imamovic A."/>
            <person name="Ireland A."/>
            <person name="Larimer J."/>
            <person name="McCowan C."/>
            <person name="Murphy C."/>
            <person name="Pearson M."/>
            <person name="Poon T.W."/>
            <person name="Priest M."/>
            <person name="Roberts A."/>
            <person name="Saif S."/>
            <person name="Shea T."/>
            <person name="Sisk P."/>
            <person name="Sykes S."/>
            <person name="Wortman J."/>
            <person name="Nusbaum C."/>
            <person name="Birren B."/>
        </authorList>
    </citation>
    <scope>NUCLEOTIDE SEQUENCE [LARGE SCALE GENOMIC DNA]</scope>
    <source>
        <strain evidence="4">WRAIR2</strain>
    </source>
</reference>
<feature type="domain" description="Tudor" evidence="2">
    <location>
        <begin position="736"/>
        <end position="796"/>
    </location>
</feature>
<dbReference type="SUPFAM" id="SSF63748">
    <property type="entry name" value="Tudor/PWWP/MBT"/>
    <property type="match status" value="3"/>
</dbReference>
<feature type="domain" description="Tudor" evidence="2">
    <location>
        <begin position="1053"/>
        <end position="1119"/>
    </location>
</feature>
<accession>A0A182N1E4</accession>
<feature type="domain" description="Tudor" evidence="2">
    <location>
        <begin position="256"/>
        <end position="319"/>
    </location>
</feature>
<reference evidence="3" key="2">
    <citation type="submission" date="2020-05" db="UniProtKB">
        <authorList>
            <consortium name="EnsemblMetazoa"/>
        </authorList>
    </citation>
    <scope>IDENTIFICATION</scope>
    <source>
        <strain evidence="3">WRAIR2</strain>
    </source>
</reference>
<dbReference type="EnsemblMetazoa" id="ADIR001452-RA">
    <property type="protein sequence ID" value="ADIR001452-PA"/>
    <property type="gene ID" value="ADIR001452"/>
</dbReference>
<feature type="compositionally biased region" description="Low complexity" evidence="1">
    <location>
        <begin position="945"/>
        <end position="956"/>
    </location>
</feature>
<dbReference type="Proteomes" id="UP000075884">
    <property type="component" value="Unassembled WGS sequence"/>
</dbReference>
<sequence>MENVRPHDINTPQKLRLVLQNARDALHVSRNRLQKLLSTNEDNYRTAKESAERHFRKLQRAVKSEEDEVMKRLVKLYKERSLVIKHDLGTLCETAKELGVLQREERNFNNSGQAKWLKLQMDSSAFFQNRPLNLSSEAENDRLAFVPKRHFSRTIKTTYELSAPIFPSIFLPLTGTNPSVADASTSTRASPEKRIRRQRFHERFSTVTVCYLKSPREFYVHDALTTDKLVERIGRLCQAEALAFEASLAAGISLPPAQVGLMCLVRPDDSTYWHRGLVLEQLVSAPDTCVWFVRFVDHGREQAVDATHVRPISVDLGQMMPAARRCELYNVAVPQAAQRDATREFLHWPANCSALMEAFIDKQQVLLYEVDDDGDTRTVDLFQPPVWKPPGRSAPLLQTHLDAYGVYPPMSLRATLMFHGHCEEPKHPAQHDSIKELERWHCQAAERALATYHLPPQPVPDAAAWENVLLTHVVSPSLLYLMPSAWKSAVFDRLNNLIQEDCSAGRARRVFQPHRGMLCAFTFEGGDGSRGSGRGIISTIRVGQCVLIVPDTGEQCTVPAANLRLLAPGSEAFRLHACAMLCRLGAVRPAQPLQTPGIWPQPALDVFLRVFRPDTERASAVPVQEPAEMAGLIGDAQAVILYAGGTCLNRVLVEAGQGLFVATDRLTDRALPSLPVEPAPGPLQRSATVQHVVNAQELYVRLSARAADLVKMQQELQDRTTEHTLLTQNEQADTGAWSVGDRCVCCDNDTFEWWRARIVAICEPNVMFRAYLVDRGDTREFHQRDVTSLEEEFQREPPFAIRCRLEGLQAPKAAVDAVLAAYTEHAVTLGVDPAGGDARAALPALSVVLWGRSGPRTPWVNFNAQLGRQFRTLAPGAAPGAAVLHTLDRAVEQWVEAERAANEKRTEDRGQADATKQQPAEDDDDEQEDSNGDVNLNRVQYIDPGSSTGSESSGSTIDSAQWRRLESSTPKYEMAPAAVASGTQLDIVARCFPATLAIAPGGFYANYTNHAADGTLYLYPQLEEHIRVTERLHQELQAAVADVPALLLWHASLLEPGEPCLVPYGRDGRYYRAVLTDACDARGRTGQPQLVRVLFVDYLHEETVCRSLVRKCPYQYRQQPLRNVVARLRGVRPNPRLVEQDVMERVVDCLRAAGTFYVWVEPGATEDRKLQVKLYRDPLMDGLLYQDLIDQGYLLADE</sequence>
<evidence type="ECO:0000256" key="1">
    <source>
        <dbReference type="SAM" id="MobiDB-lite"/>
    </source>
</evidence>
<dbReference type="InterPro" id="IPR002999">
    <property type="entry name" value="Tudor"/>
</dbReference>
<feature type="compositionally biased region" description="Acidic residues" evidence="1">
    <location>
        <begin position="920"/>
        <end position="931"/>
    </location>
</feature>
<dbReference type="VEuPathDB" id="VectorBase:ADIR001452"/>
<organism evidence="3 4">
    <name type="scientific">Anopheles dirus</name>
    <dbReference type="NCBI Taxonomy" id="7168"/>
    <lineage>
        <taxon>Eukaryota</taxon>
        <taxon>Metazoa</taxon>
        <taxon>Ecdysozoa</taxon>
        <taxon>Arthropoda</taxon>
        <taxon>Hexapoda</taxon>
        <taxon>Insecta</taxon>
        <taxon>Pterygota</taxon>
        <taxon>Neoptera</taxon>
        <taxon>Endopterygota</taxon>
        <taxon>Diptera</taxon>
        <taxon>Nematocera</taxon>
        <taxon>Culicoidea</taxon>
        <taxon>Culicidae</taxon>
        <taxon>Anophelinae</taxon>
        <taxon>Anopheles</taxon>
    </lineage>
</organism>
<protein>
    <recommendedName>
        <fullName evidence="2">Tudor domain-containing protein</fullName>
    </recommendedName>
</protein>
<dbReference type="STRING" id="7168.A0A182N1E4"/>
<dbReference type="InterPro" id="IPR035437">
    <property type="entry name" value="SNase_OB-fold_sf"/>
</dbReference>
<keyword evidence="4" id="KW-1185">Reference proteome</keyword>
<dbReference type="AlphaFoldDB" id="A0A182N1E4"/>
<feature type="region of interest" description="Disordered" evidence="1">
    <location>
        <begin position="899"/>
        <end position="960"/>
    </location>
</feature>
<dbReference type="GO" id="GO:0005737">
    <property type="term" value="C:cytoplasm"/>
    <property type="evidence" value="ECO:0007669"/>
    <property type="project" value="UniProtKB-ARBA"/>
</dbReference>
<dbReference type="Pfam" id="PF00567">
    <property type="entry name" value="TUDOR"/>
    <property type="match status" value="3"/>
</dbReference>
<dbReference type="PANTHER" id="PTHR16442:SF1">
    <property type="entry name" value="RING FINGER PROTEIN 17"/>
    <property type="match status" value="1"/>
</dbReference>
<dbReference type="PROSITE" id="PS50304">
    <property type="entry name" value="TUDOR"/>
    <property type="match status" value="3"/>
</dbReference>
<dbReference type="Gene3D" id="2.40.50.90">
    <property type="match status" value="1"/>
</dbReference>
<evidence type="ECO:0000313" key="4">
    <source>
        <dbReference type="Proteomes" id="UP000075884"/>
    </source>
</evidence>
<name>A0A182N1E4_9DIPT</name>
<proteinExistence type="predicted"/>
<dbReference type="Gene3D" id="2.30.30.140">
    <property type="match status" value="3"/>
</dbReference>
<evidence type="ECO:0000259" key="2">
    <source>
        <dbReference type="PROSITE" id="PS50304"/>
    </source>
</evidence>
<feature type="compositionally biased region" description="Basic and acidic residues" evidence="1">
    <location>
        <begin position="899"/>
        <end position="911"/>
    </location>
</feature>